<evidence type="ECO:0000313" key="6">
    <source>
        <dbReference type="EMBL" id="EIW80608.1"/>
    </source>
</evidence>
<keyword evidence="4" id="KW-0472">Membrane</keyword>
<name>A0A5M3MN59_CONPW</name>
<keyword evidence="4" id="KW-0812">Transmembrane</keyword>
<keyword evidence="2" id="KW-0560">Oxidoreductase</keyword>
<dbReference type="Pfam" id="PF08659">
    <property type="entry name" value="KR"/>
    <property type="match status" value="1"/>
</dbReference>
<dbReference type="KEGG" id="cput:CONPUDRAFT_125423"/>
<keyword evidence="4" id="KW-1133">Transmembrane helix</keyword>
<accession>A0A5M3MN59</accession>
<dbReference type="GeneID" id="19199897"/>
<dbReference type="PANTHER" id="PTHR24320">
    <property type="entry name" value="RETINOL DEHYDROGENASE"/>
    <property type="match status" value="1"/>
</dbReference>
<evidence type="ECO:0000256" key="3">
    <source>
        <dbReference type="SAM" id="MobiDB-lite"/>
    </source>
</evidence>
<dbReference type="RefSeq" id="XP_007769519.1">
    <property type="nucleotide sequence ID" value="XM_007771329.1"/>
</dbReference>
<dbReference type="OMA" id="NYLANYH"/>
<dbReference type="AlphaFoldDB" id="A0A5M3MN59"/>
<evidence type="ECO:0000259" key="5">
    <source>
        <dbReference type="Pfam" id="PF08659"/>
    </source>
</evidence>
<comment type="caution">
    <text evidence="6">The sequence shown here is derived from an EMBL/GenBank/DDBJ whole genome shotgun (WGS) entry which is preliminary data.</text>
</comment>
<evidence type="ECO:0000256" key="2">
    <source>
        <dbReference type="ARBA" id="ARBA00023002"/>
    </source>
</evidence>
<feature type="domain" description="Ketoreductase (KR)" evidence="5">
    <location>
        <begin position="52"/>
        <end position="158"/>
    </location>
</feature>
<gene>
    <name evidence="6" type="ORF">CONPUDRAFT_125423</name>
</gene>
<feature type="transmembrane region" description="Helical" evidence="4">
    <location>
        <begin position="18"/>
        <end position="35"/>
    </location>
</feature>
<dbReference type="InterPro" id="IPR036291">
    <property type="entry name" value="NAD(P)-bd_dom_sf"/>
</dbReference>
<dbReference type="OrthoDB" id="191979at2759"/>
<dbReference type="PANTHER" id="PTHR24320:SF152">
    <property type="entry name" value="SHORT-CHAIN DEHYDROGENASE_REDUCTASE FAMILY PROTEIN"/>
    <property type="match status" value="1"/>
</dbReference>
<evidence type="ECO:0000256" key="4">
    <source>
        <dbReference type="SAM" id="Phobius"/>
    </source>
</evidence>
<organism evidence="6 7">
    <name type="scientific">Coniophora puteana (strain RWD-64-598)</name>
    <name type="common">Brown rot fungus</name>
    <dbReference type="NCBI Taxonomy" id="741705"/>
    <lineage>
        <taxon>Eukaryota</taxon>
        <taxon>Fungi</taxon>
        <taxon>Dikarya</taxon>
        <taxon>Basidiomycota</taxon>
        <taxon>Agaricomycotina</taxon>
        <taxon>Agaricomycetes</taxon>
        <taxon>Agaricomycetidae</taxon>
        <taxon>Boletales</taxon>
        <taxon>Coniophorineae</taxon>
        <taxon>Coniophoraceae</taxon>
        <taxon>Coniophora</taxon>
    </lineage>
</organism>
<feature type="compositionally biased region" description="Polar residues" evidence="3">
    <location>
        <begin position="477"/>
        <end position="493"/>
    </location>
</feature>
<keyword evidence="7" id="KW-1185">Reference proteome</keyword>
<dbReference type="Proteomes" id="UP000053558">
    <property type="component" value="Unassembled WGS sequence"/>
</dbReference>
<reference evidence="7" key="1">
    <citation type="journal article" date="2012" name="Science">
        <title>The Paleozoic origin of enzymatic lignin decomposition reconstructed from 31 fungal genomes.</title>
        <authorList>
            <person name="Floudas D."/>
            <person name="Binder M."/>
            <person name="Riley R."/>
            <person name="Barry K."/>
            <person name="Blanchette R.A."/>
            <person name="Henrissat B."/>
            <person name="Martinez A.T."/>
            <person name="Otillar R."/>
            <person name="Spatafora J.W."/>
            <person name="Yadav J.S."/>
            <person name="Aerts A."/>
            <person name="Benoit I."/>
            <person name="Boyd A."/>
            <person name="Carlson A."/>
            <person name="Copeland A."/>
            <person name="Coutinho P.M."/>
            <person name="de Vries R.P."/>
            <person name="Ferreira P."/>
            <person name="Findley K."/>
            <person name="Foster B."/>
            <person name="Gaskell J."/>
            <person name="Glotzer D."/>
            <person name="Gorecki P."/>
            <person name="Heitman J."/>
            <person name="Hesse C."/>
            <person name="Hori C."/>
            <person name="Igarashi K."/>
            <person name="Jurgens J.A."/>
            <person name="Kallen N."/>
            <person name="Kersten P."/>
            <person name="Kohler A."/>
            <person name="Kuees U."/>
            <person name="Kumar T.K.A."/>
            <person name="Kuo A."/>
            <person name="LaButti K."/>
            <person name="Larrondo L.F."/>
            <person name="Lindquist E."/>
            <person name="Ling A."/>
            <person name="Lombard V."/>
            <person name="Lucas S."/>
            <person name="Lundell T."/>
            <person name="Martin R."/>
            <person name="McLaughlin D.J."/>
            <person name="Morgenstern I."/>
            <person name="Morin E."/>
            <person name="Murat C."/>
            <person name="Nagy L.G."/>
            <person name="Nolan M."/>
            <person name="Ohm R.A."/>
            <person name="Patyshakuliyeva A."/>
            <person name="Rokas A."/>
            <person name="Ruiz-Duenas F.J."/>
            <person name="Sabat G."/>
            <person name="Salamov A."/>
            <person name="Samejima M."/>
            <person name="Schmutz J."/>
            <person name="Slot J.C."/>
            <person name="St John F."/>
            <person name="Stenlid J."/>
            <person name="Sun H."/>
            <person name="Sun S."/>
            <person name="Syed K."/>
            <person name="Tsang A."/>
            <person name="Wiebenga A."/>
            <person name="Young D."/>
            <person name="Pisabarro A."/>
            <person name="Eastwood D.C."/>
            <person name="Martin F."/>
            <person name="Cullen D."/>
            <person name="Grigoriev I.V."/>
            <person name="Hibbett D.S."/>
        </authorList>
    </citation>
    <scope>NUCLEOTIDE SEQUENCE [LARGE SCALE GENOMIC DNA]</scope>
    <source>
        <strain evidence="7">RWD-64-598 SS2</strain>
    </source>
</reference>
<dbReference type="GO" id="GO:0016491">
    <property type="term" value="F:oxidoreductase activity"/>
    <property type="evidence" value="ECO:0007669"/>
    <property type="project" value="UniProtKB-KW"/>
</dbReference>
<feature type="region of interest" description="Disordered" evidence="3">
    <location>
        <begin position="415"/>
        <end position="447"/>
    </location>
</feature>
<protein>
    <recommendedName>
        <fullName evidence="5">Ketoreductase (KR) domain-containing protein</fullName>
    </recommendedName>
</protein>
<evidence type="ECO:0000313" key="7">
    <source>
        <dbReference type="Proteomes" id="UP000053558"/>
    </source>
</evidence>
<dbReference type="SUPFAM" id="SSF51735">
    <property type="entry name" value="NAD(P)-binding Rossmann-fold domains"/>
    <property type="match status" value="1"/>
</dbReference>
<dbReference type="InterPro" id="IPR013968">
    <property type="entry name" value="PKS_KR"/>
</dbReference>
<proteinExistence type="inferred from homology"/>
<dbReference type="Gene3D" id="3.40.50.720">
    <property type="entry name" value="NAD(P)-binding Rossmann-like Domain"/>
    <property type="match status" value="1"/>
</dbReference>
<comment type="similarity">
    <text evidence="1">Belongs to the short-chain dehydrogenases/reductases (SDR) family.</text>
</comment>
<sequence length="493" mass="52372">MVLKLTLAAVDKLLPSTYYLHVVVAVAVVLITRVVSQGRRTTRDRDMHGRIFLVTGGFTPLGITLLEQLAARGAHIIALSPKPINAPEIDLLVSVLRQTTSNEQIYAEECDLSSPPSIRAFCTRFLTGQEQRLDGIVFVHEYAQRGSLLSTTNAGLASTGAPSSGQARRSGKSWAEALEDERKAASLATFLIITLLLPVLLVAPVERDIRIVSVVNPFYAAASSLFSTSTPSAPAKIPKGLLGQEGWRALQMSVYVRHLQRVLDALPNAGQVPKTDEPTVHVVSDKLQKSNIVSVSVCPGISRLDTVAPLLGASRASEGPQSKLGTILYILLQPLLWLFAKSTTSAVQSILHVLFLPTPFKSPRAMAHAAANPGGAGASDPVAAATSDLRPEEILKPGALYRECAVVNLPLPIAPPPPDADVDADAKDSDPGVNPPPNDNELGGMHLGQAVWEHFEVALKEWEAAHPSVEEKAVAESGQTTTASVDQDASAGS</sequence>
<dbReference type="EMBL" id="JH711579">
    <property type="protein sequence ID" value="EIW80608.1"/>
    <property type="molecule type" value="Genomic_DNA"/>
</dbReference>
<feature type="region of interest" description="Disordered" evidence="3">
    <location>
        <begin position="466"/>
        <end position="493"/>
    </location>
</feature>
<evidence type="ECO:0000256" key="1">
    <source>
        <dbReference type="ARBA" id="ARBA00006484"/>
    </source>
</evidence>